<keyword evidence="2" id="KW-0813">Transport</keyword>
<dbReference type="Proteomes" id="UP000280434">
    <property type="component" value="Unassembled WGS sequence"/>
</dbReference>
<dbReference type="Gene3D" id="2.30.30.830">
    <property type="match status" value="1"/>
</dbReference>
<accession>A0A494XWK4</accession>
<comment type="caution">
    <text evidence="11">The sequence shown here is derived from an EMBL/GenBank/DDBJ whole genome shotgun (WGS) entry which is preliminary data.</text>
</comment>
<evidence type="ECO:0000256" key="9">
    <source>
        <dbReference type="SAM" id="Phobius"/>
    </source>
</evidence>
<sequence length="144" mass="15069">MIRSLANPLAAVPTVAALAAGAIFVTVGLYWVRVFNTSPEPVAVQVAQPTPLDVSAGTRLFGPGPGRPVRDAIQLRGILAFDADHAAAVVSHNGEAVRIVRLGSTVGDSVKVVEIRARSIVIDSNGARQEIAMPPTQQPTAFIR</sequence>
<dbReference type="EMBL" id="RBZV01000001">
    <property type="protein sequence ID" value="RKP52479.1"/>
    <property type="molecule type" value="Genomic_DNA"/>
</dbReference>
<evidence type="ECO:0000256" key="6">
    <source>
        <dbReference type="ARBA" id="ARBA00022927"/>
    </source>
</evidence>
<organism evidence="11 12">
    <name type="scientific">Trinickia fusca</name>
    <dbReference type="NCBI Taxonomy" id="2419777"/>
    <lineage>
        <taxon>Bacteria</taxon>
        <taxon>Pseudomonadati</taxon>
        <taxon>Pseudomonadota</taxon>
        <taxon>Betaproteobacteria</taxon>
        <taxon>Burkholderiales</taxon>
        <taxon>Burkholderiaceae</taxon>
        <taxon>Trinickia</taxon>
    </lineage>
</organism>
<dbReference type="RefSeq" id="WP_121275406.1">
    <property type="nucleotide sequence ID" value="NZ_RBZV01000001.1"/>
</dbReference>
<gene>
    <name evidence="11" type="ORF">D7S89_02890</name>
</gene>
<keyword evidence="6" id="KW-0653">Protein transport</keyword>
<evidence type="ECO:0000313" key="11">
    <source>
        <dbReference type="EMBL" id="RKP52479.1"/>
    </source>
</evidence>
<feature type="transmembrane region" description="Helical" evidence="9">
    <location>
        <begin position="12"/>
        <end position="32"/>
    </location>
</feature>
<keyword evidence="5 9" id="KW-0812">Transmembrane</keyword>
<comment type="subcellular location">
    <subcellularLocation>
        <location evidence="1">Cell inner membrane</location>
    </subcellularLocation>
</comment>
<reference evidence="11 12" key="1">
    <citation type="submission" date="2018-10" db="EMBL/GenBank/DDBJ databases">
        <title>Paraburkholderia sp. 7MK8-2, isolated from soil.</title>
        <authorList>
            <person name="Gao Z.-H."/>
            <person name="Qiu L.-H."/>
        </authorList>
    </citation>
    <scope>NUCLEOTIDE SEQUENCE [LARGE SCALE GENOMIC DNA]</scope>
    <source>
        <strain evidence="11 12">7MK8-2</strain>
    </source>
</reference>
<keyword evidence="4" id="KW-0997">Cell inner membrane</keyword>
<dbReference type="OrthoDB" id="9007648at2"/>
<evidence type="ECO:0000256" key="1">
    <source>
        <dbReference type="ARBA" id="ARBA00004533"/>
    </source>
</evidence>
<dbReference type="GO" id="GO:0015031">
    <property type="term" value="P:protein transport"/>
    <property type="evidence" value="ECO:0007669"/>
    <property type="project" value="UniProtKB-KW"/>
</dbReference>
<keyword evidence="3" id="KW-1003">Cell membrane</keyword>
<keyword evidence="8 9" id="KW-0472">Membrane</keyword>
<evidence type="ECO:0000256" key="7">
    <source>
        <dbReference type="ARBA" id="ARBA00022989"/>
    </source>
</evidence>
<feature type="domain" description="Type II secretion system protein GspC N-terminal" evidence="10">
    <location>
        <begin position="72"/>
        <end position="132"/>
    </location>
</feature>
<evidence type="ECO:0000256" key="5">
    <source>
        <dbReference type="ARBA" id="ARBA00022692"/>
    </source>
</evidence>
<evidence type="ECO:0000256" key="8">
    <source>
        <dbReference type="ARBA" id="ARBA00023136"/>
    </source>
</evidence>
<keyword evidence="7 9" id="KW-1133">Transmembrane helix</keyword>
<protein>
    <submittedName>
        <fullName evidence="11">General secretion pathway protein GspC</fullName>
    </submittedName>
</protein>
<keyword evidence="12" id="KW-1185">Reference proteome</keyword>
<dbReference type="GO" id="GO:0005886">
    <property type="term" value="C:plasma membrane"/>
    <property type="evidence" value="ECO:0007669"/>
    <property type="project" value="UniProtKB-SubCell"/>
</dbReference>
<evidence type="ECO:0000256" key="3">
    <source>
        <dbReference type="ARBA" id="ARBA00022475"/>
    </source>
</evidence>
<evidence type="ECO:0000256" key="2">
    <source>
        <dbReference type="ARBA" id="ARBA00022448"/>
    </source>
</evidence>
<name>A0A494XWK4_9BURK</name>
<dbReference type="InterPro" id="IPR024961">
    <property type="entry name" value="T2SS_GspC_N"/>
</dbReference>
<evidence type="ECO:0000256" key="4">
    <source>
        <dbReference type="ARBA" id="ARBA00022519"/>
    </source>
</evidence>
<dbReference type="AlphaFoldDB" id="A0A494XWK4"/>
<evidence type="ECO:0000259" key="10">
    <source>
        <dbReference type="Pfam" id="PF11356"/>
    </source>
</evidence>
<dbReference type="Pfam" id="PF11356">
    <property type="entry name" value="T2SSC"/>
    <property type="match status" value="1"/>
</dbReference>
<evidence type="ECO:0000313" key="12">
    <source>
        <dbReference type="Proteomes" id="UP000280434"/>
    </source>
</evidence>
<proteinExistence type="predicted"/>